<dbReference type="Proteomes" id="UP000429229">
    <property type="component" value="Unassembled WGS sequence"/>
</dbReference>
<organism evidence="2 3">
    <name type="scientific">Alteriqipengyuania halimionae</name>
    <dbReference type="NCBI Taxonomy" id="1926630"/>
    <lineage>
        <taxon>Bacteria</taxon>
        <taxon>Pseudomonadati</taxon>
        <taxon>Pseudomonadota</taxon>
        <taxon>Alphaproteobacteria</taxon>
        <taxon>Sphingomonadales</taxon>
        <taxon>Erythrobacteraceae</taxon>
        <taxon>Alteriqipengyuania</taxon>
    </lineage>
</organism>
<dbReference type="EMBL" id="WTYR01000001">
    <property type="protein sequence ID" value="MXP09825.1"/>
    <property type="molecule type" value="Genomic_DNA"/>
</dbReference>
<feature type="compositionally biased region" description="Gly residues" evidence="1">
    <location>
        <begin position="34"/>
        <end position="64"/>
    </location>
</feature>
<evidence type="ECO:0000313" key="2">
    <source>
        <dbReference type="EMBL" id="MXP09825.1"/>
    </source>
</evidence>
<name>A0A6I4U4G9_9SPHN</name>
<gene>
    <name evidence="2" type="ORF">GRI68_06500</name>
</gene>
<accession>A0A6I4U4G9</accession>
<evidence type="ECO:0000256" key="1">
    <source>
        <dbReference type="SAM" id="MobiDB-lite"/>
    </source>
</evidence>
<reference evidence="2 3" key="1">
    <citation type="submission" date="2019-12" db="EMBL/GenBank/DDBJ databases">
        <title>Genomic-based taxomic classification of the family Erythrobacteraceae.</title>
        <authorList>
            <person name="Xu L."/>
        </authorList>
    </citation>
    <scope>NUCLEOTIDE SEQUENCE [LARGE SCALE GENOMIC DNA]</scope>
    <source>
        <strain evidence="2 3">LMG 29519</strain>
    </source>
</reference>
<evidence type="ECO:0000313" key="3">
    <source>
        <dbReference type="Proteomes" id="UP000429229"/>
    </source>
</evidence>
<dbReference type="RefSeq" id="WP_160616489.1">
    <property type="nucleotide sequence ID" value="NZ_WTYR01000001.1"/>
</dbReference>
<sequence>MSAPGSQAATSGVVENSPAAVVGSIAAPVGVGVGAGEGDGLGLGEGEGEGEGGGTAPVSGGGAEGLLSPPHAVRPSANAMASADAAHALYVDPSLMRGTMASRK</sequence>
<dbReference type="AlphaFoldDB" id="A0A6I4U4G9"/>
<protein>
    <submittedName>
        <fullName evidence="2">Uncharacterized protein</fullName>
    </submittedName>
</protein>
<proteinExistence type="predicted"/>
<comment type="caution">
    <text evidence="2">The sequence shown here is derived from an EMBL/GenBank/DDBJ whole genome shotgun (WGS) entry which is preliminary data.</text>
</comment>
<feature type="region of interest" description="Disordered" evidence="1">
    <location>
        <begin position="34"/>
        <end position="79"/>
    </location>
</feature>
<keyword evidence="3" id="KW-1185">Reference proteome</keyword>